<dbReference type="EMBL" id="CCXY01000184">
    <property type="protein sequence ID" value="CEG12704.1"/>
    <property type="molecule type" value="Genomic_DNA"/>
</dbReference>
<dbReference type="InterPro" id="IPR007637">
    <property type="entry name" value="Restrct_endonuc_II_DpnII-like"/>
</dbReference>
<proteinExistence type="predicted"/>
<evidence type="ECO:0000259" key="1">
    <source>
        <dbReference type="Pfam" id="PF04556"/>
    </source>
</evidence>
<protein>
    <submittedName>
        <fullName evidence="2">Putative Type II site-specific deoxyribonuclease</fullName>
        <ecNumber evidence="2">3.1.21.4</ecNumber>
    </submittedName>
</protein>
<dbReference type="Pfam" id="PF04556">
    <property type="entry name" value="DpnII"/>
    <property type="match status" value="1"/>
</dbReference>
<feature type="domain" description="Restriction endonuclease type II DpnII-like" evidence="1">
    <location>
        <begin position="7"/>
        <end position="278"/>
    </location>
</feature>
<name>A0A098EB42_9ZZZZ</name>
<keyword evidence="2" id="KW-0378">Hydrolase</keyword>
<organism evidence="2">
    <name type="scientific">groundwater metagenome</name>
    <dbReference type="NCBI Taxonomy" id="717931"/>
    <lineage>
        <taxon>unclassified sequences</taxon>
        <taxon>metagenomes</taxon>
        <taxon>ecological metagenomes</taxon>
    </lineage>
</organism>
<evidence type="ECO:0000313" key="2">
    <source>
        <dbReference type="EMBL" id="CEG12704.1"/>
    </source>
</evidence>
<reference evidence="2" key="1">
    <citation type="submission" date="2014-09" db="EMBL/GenBank/DDBJ databases">
        <authorList>
            <person name="Probst J Alexander"/>
        </authorList>
    </citation>
    <scope>NUCLEOTIDE SEQUENCE</scope>
</reference>
<dbReference type="EC" id="3.1.21.4" evidence="2"/>
<dbReference type="AlphaFoldDB" id="A0A098EB42"/>
<accession>A0A098EB42</accession>
<dbReference type="GO" id="GO:0003677">
    <property type="term" value="F:DNA binding"/>
    <property type="evidence" value="ECO:0007669"/>
    <property type="project" value="InterPro"/>
</dbReference>
<gene>
    <name evidence="2" type="ORF">MSIBF_A2640002</name>
</gene>
<dbReference type="GO" id="GO:0009307">
    <property type="term" value="P:DNA restriction-modification system"/>
    <property type="evidence" value="ECO:0007669"/>
    <property type="project" value="InterPro"/>
</dbReference>
<sequence length="288" mass="33062">MTQNKAEIFFQTITPEILSPKDYVDWETIKTKIKPIRREIALVQSLDKGNAIDDLSDLLNKNPRVLRVLQLLISHTPQKIFFDEKDKYVDFESDLKRIEQDKERAKEIGKIFIEMGLVEFLNEVRSVEDVVKGVLLGLEPNVRKNRRGTKLEIVVNDLVSFTIDKINRERKLNLSFEPQMSVDLANEKKKIDYIILQDGGKKIAIEVNFYSTSGSKPSEVLGRAYPEVQENLRRKGLGFIVITDGIGWTKMKPVISTAYEKLDYLMNIKQAKGGVLEKAIIDIMEYAQ</sequence>
<dbReference type="GO" id="GO:0009036">
    <property type="term" value="F:type II site-specific deoxyribonuclease activity"/>
    <property type="evidence" value="ECO:0007669"/>
    <property type="project" value="UniProtKB-EC"/>
</dbReference>